<feature type="transmembrane region" description="Helical" evidence="6">
    <location>
        <begin position="287"/>
        <end position="310"/>
    </location>
</feature>
<feature type="transmembrane region" description="Helical" evidence="6">
    <location>
        <begin position="6"/>
        <end position="27"/>
    </location>
</feature>
<feature type="transmembrane region" description="Helical" evidence="6">
    <location>
        <begin position="349"/>
        <end position="373"/>
    </location>
</feature>
<sequence length="403" mass="45662">MFVRFATGFLTSKFLALTIGTVGLGLLGNFRNFMSSIETVGTLGMHTGIVKFVAEAGTETQKLKKIVSTVFVCLCVNSVLIGAILLLFSGFFFQEILNGQVEFSYLFVLLALVLPLYLGNLFLNSILTGLGNVKNTLIVGIIGNLITLVITIGLVYQFELVGALLSSVLIPSILFFFNYYFVSRKIELLKISSLLDFDFGIFKNLMHYFLMGCVTGLLGSVVPLIIRNWLIQNTGLEEAGYLEAMLRISTYYFLFLHNFVSIYYFPRLARATSVSEERKVIWEYYKSAIPLFSLLLIVTFILKDIIIRILFTSDFYPVKELFVWQIIGDFFKAISWILGIIFLVKQKTLLFIVAEVISFSILLISSLILIKLYGVEGAVMAHALNYFLYALMLIVYFWKKIFR</sequence>
<dbReference type="Proteomes" id="UP001317191">
    <property type="component" value="Unassembled WGS sequence"/>
</dbReference>
<dbReference type="RefSeq" id="WP_250591723.1">
    <property type="nucleotide sequence ID" value="NZ_JAMLJM010000002.1"/>
</dbReference>
<evidence type="ECO:0000256" key="6">
    <source>
        <dbReference type="SAM" id="Phobius"/>
    </source>
</evidence>
<feature type="transmembrane region" description="Helical" evidence="6">
    <location>
        <begin position="246"/>
        <end position="266"/>
    </location>
</feature>
<keyword evidence="8" id="KW-1185">Reference proteome</keyword>
<comment type="caution">
    <text evidence="7">The sequence shown here is derived from an EMBL/GenBank/DDBJ whole genome shotgun (WGS) entry which is preliminary data.</text>
</comment>
<proteinExistence type="predicted"/>
<name>A0ABT0TM98_9FLAO</name>
<keyword evidence="4 6" id="KW-1133">Transmembrane helix</keyword>
<feature type="transmembrane region" description="Helical" evidence="6">
    <location>
        <begin position="162"/>
        <end position="182"/>
    </location>
</feature>
<dbReference type="Pfam" id="PF01943">
    <property type="entry name" value="Polysacc_synt"/>
    <property type="match status" value="1"/>
</dbReference>
<reference evidence="7 8" key="1">
    <citation type="submission" date="2022-05" db="EMBL/GenBank/DDBJ databases">
        <title>Flavobacterium sp., isolated from activated sludge.</title>
        <authorList>
            <person name="Ran Q."/>
        </authorList>
    </citation>
    <scope>NUCLEOTIDE SEQUENCE [LARGE SCALE GENOMIC DNA]</scope>
    <source>
        <strain evidence="7 8">HXWNR70</strain>
    </source>
</reference>
<feature type="transmembrane region" description="Helical" evidence="6">
    <location>
        <begin position="70"/>
        <end position="93"/>
    </location>
</feature>
<keyword evidence="5 6" id="KW-0472">Membrane</keyword>
<feature type="transmembrane region" description="Helical" evidence="6">
    <location>
        <begin position="205"/>
        <end position="226"/>
    </location>
</feature>
<evidence type="ECO:0000256" key="3">
    <source>
        <dbReference type="ARBA" id="ARBA00022692"/>
    </source>
</evidence>
<feature type="transmembrane region" description="Helical" evidence="6">
    <location>
        <begin position="379"/>
        <end position="398"/>
    </location>
</feature>
<dbReference type="InterPro" id="IPR050833">
    <property type="entry name" value="Poly_Biosynth_Transport"/>
</dbReference>
<feature type="transmembrane region" description="Helical" evidence="6">
    <location>
        <begin position="105"/>
        <end position="123"/>
    </location>
</feature>
<comment type="subcellular location">
    <subcellularLocation>
        <location evidence="1">Cell membrane</location>
        <topology evidence="1">Multi-pass membrane protein</topology>
    </subcellularLocation>
</comment>
<dbReference type="EMBL" id="JAMLJM010000002">
    <property type="protein sequence ID" value="MCL9808510.1"/>
    <property type="molecule type" value="Genomic_DNA"/>
</dbReference>
<keyword evidence="2" id="KW-1003">Cell membrane</keyword>
<evidence type="ECO:0000313" key="7">
    <source>
        <dbReference type="EMBL" id="MCL9808510.1"/>
    </source>
</evidence>
<dbReference type="PANTHER" id="PTHR30250">
    <property type="entry name" value="PST FAMILY PREDICTED COLANIC ACID TRANSPORTER"/>
    <property type="match status" value="1"/>
</dbReference>
<organism evidence="7 8">
    <name type="scientific">Flavobacterium luminosum</name>
    <dbReference type="NCBI Taxonomy" id="2949086"/>
    <lineage>
        <taxon>Bacteria</taxon>
        <taxon>Pseudomonadati</taxon>
        <taxon>Bacteroidota</taxon>
        <taxon>Flavobacteriia</taxon>
        <taxon>Flavobacteriales</taxon>
        <taxon>Flavobacteriaceae</taxon>
        <taxon>Flavobacterium</taxon>
    </lineage>
</organism>
<dbReference type="InterPro" id="IPR044550">
    <property type="entry name" value="WzxE"/>
</dbReference>
<accession>A0ABT0TM98</accession>
<evidence type="ECO:0000313" key="8">
    <source>
        <dbReference type="Proteomes" id="UP001317191"/>
    </source>
</evidence>
<evidence type="ECO:0000256" key="1">
    <source>
        <dbReference type="ARBA" id="ARBA00004651"/>
    </source>
</evidence>
<keyword evidence="3 6" id="KW-0812">Transmembrane</keyword>
<protein>
    <submittedName>
        <fullName evidence="7">O-antigen translocase</fullName>
    </submittedName>
</protein>
<gene>
    <name evidence="7" type="ORF">NAT50_03975</name>
</gene>
<evidence type="ECO:0000256" key="4">
    <source>
        <dbReference type="ARBA" id="ARBA00022989"/>
    </source>
</evidence>
<dbReference type="CDD" id="cd13125">
    <property type="entry name" value="MATE_like_10"/>
    <property type="match status" value="1"/>
</dbReference>
<evidence type="ECO:0000256" key="5">
    <source>
        <dbReference type="ARBA" id="ARBA00023136"/>
    </source>
</evidence>
<feature type="transmembrane region" description="Helical" evidence="6">
    <location>
        <begin position="322"/>
        <end position="344"/>
    </location>
</feature>
<feature type="transmembrane region" description="Helical" evidence="6">
    <location>
        <begin position="135"/>
        <end position="156"/>
    </location>
</feature>
<dbReference type="PANTHER" id="PTHR30250:SF30">
    <property type="entry name" value="LIPID III FLIPPASE"/>
    <property type="match status" value="1"/>
</dbReference>
<evidence type="ECO:0000256" key="2">
    <source>
        <dbReference type="ARBA" id="ARBA00022475"/>
    </source>
</evidence>
<dbReference type="InterPro" id="IPR002797">
    <property type="entry name" value="Polysacc_synth"/>
</dbReference>